<name>A0A484DJW7_PERFV</name>
<accession>A0A484DJW7</accession>
<sequence>MATASAVGRPLASRPPNHQEEPWPCRKCIHFPYSNRMTTSMTYWNHQANVRHHYRRASTVQITMEELSIQEWAEMRTGVWTSSEPPDPAFSTWDS</sequence>
<proteinExistence type="predicted"/>
<reference evidence="2 3" key="1">
    <citation type="submission" date="2019-01" db="EMBL/GenBank/DDBJ databases">
        <title>A chromosome-scale genome assembly of the yellow perch, Perca flavescens.</title>
        <authorList>
            <person name="Feron R."/>
            <person name="Morvezen R."/>
            <person name="Bestin A."/>
            <person name="Haffray P."/>
            <person name="Klopp C."/>
            <person name="Zahm M."/>
            <person name="Cabau C."/>
            <person name="Roques C."/>
            <person name="Donnadieu C."/>
            <person name="Bouchez O."/>
            <person name="Christie M."/>
            <person name="Larson W."/>
            <person name="Guiguen Y."/>
        </authorList>
    </citation>
    <scope>NUCLEOTIDE SEQUENCE [LARGE SCALE GENOMIC DNA]</scope>
    <source>
        <strain evidence="2">YP-PL-M2</strain>
        <tissue evidence="2">Blood</tissue>
    </source>
</reference>
<evidence type="ECO:0000313" key="3">
    <source>
        <dbReference type="Proteomes" id="UP000295070"/>
    </source>
</evidence>
<feature type="region of interest" description="Disordered" evidence="1">
    <location>
        <begin position="1"/>
        <end position="22"/>
    </location>
</feature>
<dbReference type="EMBL" id="SCKG01000002">
    <property type="protein sequence ID" value="TDH15796.1"/>
    <property type="molecule type" value="Genomic_DNA"/>
</dbReference>
<dbReference type="AlphaFoldDB" id="A0A484DJW7"/>
<keyword evidence="3" id="KW-1185">Reference proteome</keyword>
<dbReference type="Proteomes" id="UP000295070">
    <property type="component" value="Chromosome 2"/>
</dbReference>
<protein>
    <submittedName>
        <fullName evidence="2">Uncharacterized protein</fullName>
    </submittedName>
</protein>
<comment type="caution">
    <text evidence="2">The sequence shown here is derived from an EMBL/GenBank/DDBJ whole genome shotgun (WGS) entry which is preliminary data.</text>
</comment>
<organism evidence="2 3">
    <name type="scientific">Perca flavescens</name>
    <name type="common">American yellow perch</name>
    <name type="synonym">Morone flavescens</name>
    <dbReference type="NCBI Taxonomy" id="8167"/>
    <lineage>
        <taxon>Eukaryota</taxon>
        <taxon>Metazoa</taxon>
        <taxon>Chordata</taxon>
        <taxon>Craniata</taxon>
        <taxon>Vertebrata</taxon>
        <taxon>Euteleostomi</taxon>
        <taxon>Actinopterygii</taxon>
        <taxon>Neopterygii</taxon>
        <taxon>Teleostei</taxon>
        <taxon>Neoteleostei</taxon>
        <taxon>Acanthomorphata</taxon>
        <taxon>Eupercaria</taxon>
        <taxon>Perciformes</taxon>
        <taxon>Percoidei</taxon>
        <taxon>Percidae</taxon>
        <taxon>Percinae</taxon>
        <taxon>Perca</taxon>
    </lineage>
</organism>
<gene>
    <name evidence="2" type="ORF">EPR50_G00012700</name>
</gene>
<evidence type="ECO:0000313" key="2">
    <source>
        <dbReference type="EMBL" id="TDH15796.1"/>
    </source>
</evidence>
<evidence type="ECO:0000256" key="1">
    <source>
        <dbReference type="SAM" id="MobiDB-lite"/>
    </source>
</evidence>